<evidence type="ECO:0000313" key="1">
    <source>
        <dbReference type="Proteomes" id="UP000515163"/>
    </source>
</evidence>
<dbReference type="KEGG" id="aten:116289052"/>
<dbReference type="PANTHER" id="PTHR36649">
    <property type="entry name" value="UBIQUITIN-LIKE DOMAIN-CONTAINING PROTEIN"/>
    <property type="match status" value="1"/>
</dbReference>
<proteinExistence type="predicted"/>
<protein>
    <submittedName>
        <fullName evidence="2">Uncharacterized protein LOC116289052</fullName>
    </submittedName>
</protein>
<name>A0A6P8HGW4_ACTTE</name>
<evidence type="ECO:0000313" key="2">
    <source>
        <dbReference type="RefSeq" id="XP_031551800.1"/>
    </source>
</evidence>
<reference evidence="2" key="1">
    <citation type="submission" date="2025-08" db="UniProtKB">
        <authorList>
            <consortium name="RefSeq"/>
        </authorList>
    </citation>
    <scope>IDENTIFICATION</scope>
    <source>
        <tissue evidence="2">Tentacle</tissue>
    </source>
</reference>
<dbReference type="OrthoDB" id="5970450at2759"/>
<dbReference type="InParanoid" id="A0A6P8HGW4"/>
<dbReference type="GeneID" id="116289052"/>
<dbReference type="Proteomes" id="UP000515163">
    <property type="component" value="Unplaced"/>
</dbReference>
<dbReference type="PANTHER" id="PTHR36649:SF28">
    <property type="entry name" value="UBIQUITIN-LIKE DOMAIN-CONTAINING PROTEIN"/>
    <property type="match status" value="1"/>
</dbReference>
<dbReference type="SUPFAM" id="SSF56399">
    <property type="entry name" value="ADP-ribosylation"/>
    <property type="match status" value="1"/>
</dbReference>
<keyword evidence="1" id="KW-1185">Reference proteome</keyword>
<sequence>MEILFTAVAGTWAFYNAYRNIRHFPPRLFYNPVLRTLSTFVLNEPTSTWSKQEECEAAAAVFSVIAGVKFVSEKDVQKQLELGKKVTPVEIKDVFYGRLSSSQNQVHDQQQQLYYVPDSAYDPQYDYDFTDYKGDDTNCTRGDYPYKRPAGWNRKAVKVIGKYEDDVWLGQQGWRDESSPGEWPVSYYGTKIENVPSIVAGGYDTNKCVRKAYGPGIYSTPDINVAEGYATNFNYKGVISIRQG</sequence>
<dbReference type="RefSeq" id="XP_031551800.1">
    <property type="nucleotide sequence ID" value="XM_031695940.1"/>
</dbReference>
<gene>
    <name evidence="2" type="primary">LOC116289052</name>
</gene>
<dbReference type="AlphaFoldDB" id="A0A6P8HGW4"/>
<organism evidence="1 2">
    <name type="scientific">Actinia tenebrosa</name>
    <name type="common">Australian red waratah sea anemone</name>
    <dbReference type="NCBI Taxonomy" id="6105"/>
    <lineage>
        <taxon>Eukaryota</taxon>
        <taxon>Metazoa</taxon>
        <taxon>Cnidaria</taxon>
        <taxon>Anthozoa</taxon>
        <taxon>Hexacorallia</taxon>
        <taxon>Actiniaria</taxon>
        <taxon>Actiniidae</taxon>
        <taxon>Actinia</taxon>
    </lineage>
</organism>
<accession>A0A6P8HGW4</accession>
<dbReference type="Gene3D" id="3.90.175.10">
    <property type="entry name" value="Diphtheria Toxin, domain 1"/>
    <property type="match status" value="1"/>
</dbReference>